<reference evidence="1 2" key="1">
    <citation type="submission" date="2018-02" db="EMBL/GenBank/DDBJ databases">
        <title>The genomes of Aspergillus section Nigri reveals drivers in fungal speciation.</title>
        <authorList>
            <consortium name="DOE Joint Genome Institute"/>
            <person name="Vesth T.C."/>
            <person name="Nybo J."/>
            <person name="Theobald S."/>
            <person name="Brandl J."/>
            <person name="Frisvad J.C."/>
            <person name="Nielsen K.F."/>
            <person name="Lyhne E.K."/>
            <person name="Kogle M.E."/>
            <person name="Kuo A."/>
            <person name="Riley R."/>
            <person name="Clum A."/>
            <person name="Nolan M."/>
            <person name="Lipzen A."/>
            <person name="Salamov A."/>
            <person name="Henrissat B."/>
            <person name="Wiebenga A."/>
            <person name="De vries R.P."/>
            <person name="Grigoriev I.V."/>
            <person name="Mortensen U.H."/>
            <person name="Andersen M.R."/>
            <person name="Baker S.E."/>
        </authorList>
    </citation>
    <scope>NUCLEOTIDE SEQUENCE [LARGE SCALE GENOMIC DNA]</scope>
    <source>
        <strain evidence="1 2">CBS 121057</strain>
    </source>
</reference>
<proteinExistence type="predicted"/>
<protein>
    <submittedName>
        <fullName evidence="1">Uncharacterized protein</fullName>
    </submittedName>
</protein>
<dbReference type="AlphaFoldDB" id="A0A319E647"/>
<dbReference type="VEuPathDB" id="FungiDB:BO78DRAFT_193263"/>
<keyword evidence="2" id="KW-1185">Reference proteome</keyword>
<evidence type="ECO:0000313" key="2">
    <source>
        <dbReference type="Proteomes" id="UP000248423"/>
    </source>
</evidence>
<accession>A0A319E647</accession>
<sequence>MRVNLGSVTSAVGSIAEASLTTYCACSPLFMQIHPVFSLCFRTCRFQSVDLRSPGVSLGHDSQTSPAAVMMQSWSLGPMRLTCQESVGWGGRLKILKPEAILRHLSLVAFHI</sequence>
<name>A0A319E647_ASPSB</name>
<dbReference type="Proteomes" id="UP000248423">
    <property type="component" value="Unassembled WGS sequence"/>
</dbReference>
<dbReference type="EMBL" id="KZ826378">
    <property type="protein sequence ID" value="PYI03645.1"/>
    <property type="molecule type" value="Genomic_DNA"/>
</dbReference>
<organism evidence="1 2">
    <name type="scientific">Aspergillus sclerotiicarbonarius (strain CBS 121057 / IBT 28362)</name>
    <dbReference type="NCBI Taxonomy" id="1448318"/>
    <lineage>
        <taxon>Eukaryota</taxon>
        <taxon>Fungi</taxon>
        <taxon>Dikarya</taxon>
        <taxon>Ascomycota</taxon>
        <taxon>Pezizomycotina</taxon>
        <taxon>Eurotiomycetes</taxon>
        <taxon>Eurotiomycetidae</taxon>
        <taxon>Eurotiales</taxon>
        <taxon>Aspergillaceae</taxon>
        <taxon>Aspergillus</taxon>
        <taxon>Aspergillus subgen. Circumdati</taxon>
    </lineage>
</organism>
<gene>
    <name evidence="1" type="ORF">BO78DRAFT_193263</name>
</gene>
<evidence type="ECO:0000313" key="1">
    <source>
        <dbReference type="EMBL" id="PYI03645.1"/>
    </source>
</evidence>